<dbReference type="EC" id="1.13.11.2" evidence="2"/>
<dbReference type="RefSeq" id="WP_094034705.1">
    <property type="nucleotide sequence ID" value="NZ_CP022540.1"/>
</dbReference>
<evidence type="ECO:0000313" key="3">
    <source>
        <dbReference type="Proteomes" id="UP000203589"/>
    </source>
</evidence>
<dbReference type="AlphaFoldDB" id="A0A222E373"/>
<dbReference type="KEGG" id="aht:ANTHELSMS3_01984"/>
<dbReference type="InterPro" id="IPR037523">
    <property type="entry name" value="VOC_core"/>
</dbReference>
<evidence type="ECO:0000313" key="2">
    <source>
        <dbReference type="EMBL" id="ASP20669.1"/>
    </source>
</evidence>
<proteinExistence type="predicted"/>
<dbReference type="EMBL" id="CP022540">
    <property type="protein sequence ID" value="ASP20669.1"/>
    <property type="molecule type" value="Genomic_DNA"/>
</dbReference>
<dbReference type="SUPFAM" id="SSF54593">
    <property type="entry name" value="Glyoxalase/Bleomycin resistance protein/Dihydroxybiphenyl dioxygenase"/>
    <property type="match status" value="1"/>
</dbReference>
<keyword evidence="2" id="KW-0560">Oxidoreductase</keyword>
<dbReference type="Pfam" id="PF00903">
    <property type="entry name" value="Glyoxalase"/>
    <property type="match status" value="1"/>
</dbReference>
<organism evidence="2 3">
    <name type="scientific">Antarctobacter heliothermus</name>
    <dbReference type="NCBI Taxonomy" id="74033"/>
    <lineage>
        <taxon>Bacteria</taxon>
        <taxon>Pseudomonadati</taxon>
        <taxon>Pseudomonadota</taxon>
        <taxon>Alphaproteobacteria</taxon>
        <taxon>Rhodobacterales</taxon>
        <taxon>Roseobacteraceae</taxon>
        <taxon>Antarctobacter</taxon>
    </lineage>
</organism>
<dbReference type="InterPro" id="IPR029068">
    <property type="entry name" value="Glyas_Bleomycin-R_OHBP_Dase"/>
</dbReference>
<dbReference type="Proteomes" id="UP000203589">
    <property type="component" value="Chromosome"/>
</dbReference>
<dbReference type="InterPro" id="IPR004360">
    <property type="entry name" value="Glyas_Fos-R_dOase_dom"/>
</dbReference>
<keyword evidence="2" id="KW-0223">Dioxygenase</keyword>
<protein>
    <submittedName>
        <fullName evidence="2">Catechol-2,3-dioxygenase</fullName>
        <ecNumber evidence="2">1.13.11.2</ecNumber>
    </submittedName>
</protein>
<dbReference type="GO" id="GO:0018577">
    <property type="term" value="F:catechol 2,3-dioxygenase activity"/>
    <property type="evidence" value="ECO:0007669"/>
    <property type="project" value="UniProtKB-EC"/>
</dbReference>
<dbReference type="PANTHER" id="PTHR43279:SF1">
    <property type="entry name" value="CATECHOL-2,3-DIOXYGENASE"/>
    <property type="match status" value="1"/>
</dbReference>
<evidence type="ECO:0000259" key="1">
    <source>
        <dbReference type="PROSITE" id="PS51819"/>
    </source>
</evidence>
<sequence>MPAHPDTRIGHVHLKVTDLNRSIAFYRDVIGLEVTQTYGAQAAFLSAGGYHHHIGLNTWHSRGGPRPDPRAPGLYHTAFVYPDRAALAQALRTAIDAGVEIEGAADHGVSEAIYFSDPDGNGIEIYRDRAPQDWPRDAQGTLQMVNAPLDLQALLAEAN</sequence>
<feature type="domain" description="VOC" evidence="1">
    <location>
        <begin position="8"/>
        <end position="128"/>
    </location>
</feature>
<reference evidence="2 3" key="1">
    <citation type="submission" date="2017-07" db="EMBL/GenBank/DDBJ databases">
        <title>Genome Sequence of Antarctobacter heliothermus Strain SMS3 Isolated from a culture of the Diatom Skeletonema marinoi.</title>
        <authorList>
            <person name="Topel M."/>
            <person name="Pinder M.I.M."/>
            <person name="Johansson O.N."/>
            <person name="Kourtchenko O."/>
            <person name="Godhe A."/>
            <person name="Clarke A.K."/>
        </authorList>
    </citation>
    <scope>NUCLEOTIDE SEQUENCE [LARGE SCALE GENOMIC DNA]</scope>
    <source>
        <strain evidence="2 3">SMS3</strain>
    </source>
</reference>
<dbReference type="PROSITE" id="PS51819">
    <property type="entry name" value="VOC"/>
    <property type="match status" value="1"/>
</dbReference>
<accession>A0A222E373</accession>
<gene>
    <name evidence="2" type="primary">catE</name>
    <name evidence="2" type="ORF">ANTHELSMS3_01984</name>
</gene>
<dbReference type="OrthoDB" id="9792626at2"/>
<keyword evidence="3" id="KW-1185">Reference proteome</keyword>
<dbReference type="Gene3D" id="3.10.180.10">
    <property type="entry name" value="2,3-Dihydroxybiphenyl 1,2-Dioxygenase, domain 1"/>
    <property type="match status" value="1"/>
</dbReference>
<name>A0A222E373_9RHOB</name>
<dbReference type="PANTHER" id="PTHR43279">
    <property type="entry name" value="CATECHOL-2,3-DIOXYGENASE"/>
    <property type="match status" value="1"/>
</dbReference>